<dbReference type="CDD" id="cd01335">
    <property type="entry name" value="Radical_SAM"/>
    <property type="match status" value="1"/>
</dbReference>
<dbReference type="PANTHER" id="PTHR43432:SF3">
    <property type="entry name" value="SLR0285 PROTEIN"/>
    <property type="match status" value="1"/>
</dbReference>
<dbReference type="GO" id="GO:0051536">
    <property type="term" value="F:iron-sulfur cluster binding"/>
    <property type="evidence" value="ECO:0007669"/>
    <property type="project" value="UniProtKB-KW"/>
</dbReference>
<feature type="region of interest" description="Disordered" evidence="4">
    <location>
        <begin position="1"/>
        <end position="53"/>
    </location>
</feature>
<keyword evidence="3" id="KW-0411">Iron-sulfur</keyword>
<reference evidence="6" key="2">
    <citation type="submission" date="2021-01" db="EMBL/GenBank/DDBJ databases">
        <authorList>
            <person name="Mieszkin S."/>
            <person name="Pouder E."/>
            <person name="Alain K."/>
        </authorList>
    </citation>
    <scope>NUCLEOTIDE SEQUENCE</scope>
    <source>
        <strain evidence="6">HW T2.11</strain>
    </source>
</reference>
<accession>A0A964DZV5</accession>
<name>A0A964DZV5_9PROT</name>
<dbReference type="NCBIfam" id="NF033668">
    <property type="entry name" value="rSAM_PA0069"/>
    <property type="match status" value="1"/>
</dbReference>
<dbReference type="PANTHER" id="PTHR43432">
    <property type="entry name" value="SLR0285 PROTEIN"/>
    <property type="match status" value="1"/>
</dbReference>
<organism evidence="6 7">
    <name type="scientific">Acidisoma silvae</name>
    <dbReference type="NCBI Taxonomy" id="2802396"/>
    <lineage>
        <taxon>Bacteria</taxon>
        <taxon>Pseudomonadati</taxon>
        <taxon>Pseudomonadota</taxon>
        <taxon>Alphaproteobacteria</taxon>
        <taxon>Acetobacterales</taxon>
        <taxon>Acidocellaceae</taxon>
        <taxon>Acidisoma</taxon>
    </lineage>
</organism>
<proteinExistence type="predicted"/>
<dbReference type="SMART" id="SM00729">
    <property type="entry name" value="Elp3"/>
    <property type="match status" value="1"/>
</dbReference>
<evidence type="ECO:0000259" key="5">
    <source>
        <dbReference type="SMART" id="SM00729"/>
    </source>
</evidence>
<evidence type="ECO:0000256" key="3">
    <source>
        <dbReference type="ARBA" id="ARBA00023014"/>
    </source>
</evidence>
<keyword evidence="7" id="KW-1185">Reference proteome</keyword>
<gene>
    <name evidence="6" type="ORF">ASILVAE211_14990</name>
</gene>
<evidence type="ECO:0000256" key="1">
    <source>
        <dbReference type="ARBA" id="ARBA00022723"/>
    </source>
</evidence>
<keyword evidence="2" id="KW-0408">Iron</keyword>
<evidence type="ECO:0000256" key="4">
    <source>
        <dbReference type="SAM" id="MobiDB-lite"/>
    </source>
</evidence>
<reference evidence="6" key="1">
    <citation type="journal article" date="2021" name="Microorganisms">
        <title>Acidisoma silvae sp. nov. and Acidisomacellulosilytica sp. nov., Two Acidophilic Bacteria Isolated from Decaying Wood, Hydrolyzing Cellulose and Producing Poly-3-hydroxybutyrate.</title>
        <authorList>
            <person name="Mieszkin S."/>
            <person name="Pouder E."/>
            <person name="Uroz S."/>
            <person name="Simon-Colin C."/>
            <person name="Alain K."/>
        </authorList>
    </citation>
    <scope>NUCLEOTIDE SEQUENCE</scope>
    <source>
        <strain evidence="6">HW T2.11</strain>
    </source>
</reference>
<dbReference type="InterPro" id="IPR058240">
    <property type="entry name" value="rSAM_sf"/>
</dbReference>
<dbReference type="InterPro" id="IPR040086">
    <property type="entry name" value="MJ0683-like"/>
</dbReference>
<comment type="caution">
    <text evidence="6">The sequence shown here is derived from an EMBL/GenBank/DDBJ whole genome shotgun (WGS) entry which is preliminary data.</text>
</comment>
<dbReference type="EMBL" id="JAESVB010000006">
    <property type="protein sequence ID" value="MCB8876497.1"/>
    <property type="molecule type" value="Genomic_DNA"/>
</dbReference>
<dbReference type="Proteomes" id="UP000708298">
    <property type="component" value="Unassembled WGS sequence"/>
</dbReference>
<dbReference type="SFLD" id="SFLDG01084">
    <property type="entry name" value="Uncharacterised_Radical_SAM_Su"/>
    <property type="match status" value="1"/>
</dbReference>
<dbReference type="Pfam" id="PF04055">
    <property type="entry name" value="Radical_SAM"/>
    <property type="match status" value="1"/>
</dbReference>
<dbReference type="GO" id="GO:0046872">
    <property type="term" value="F:metal ion binding"/>
    <property type="evidence" value="ECO:0007669"/>
    <property type="project" value="UniProtKB-KW"/>
</dbReference>
<dbReference type="InterPro" id="IPR007197">
    <property type="entry name" value="rSAM"/>
</dbReference>
<evidence type="ECO:0000313" key="7">
    <source>
        <dbReference type="Proteomes" id="UP000708298"/>
    </source>
</evidence>
<dbReference type="RefSeq" id="WP_227322150.1">
    <property type="nucleotide sequence ID" value="NZ_JAESVB010000006.1"/>
</dbReference>
<feature type="domain" description="Elp3/MiaA/NifB-like radical SAM core" evidence="5">
    <location>
        <begin position="104"/>
        <end position="329"/>
    </location>
</feature>
<evidence type="ECO:0000256" key="2">
    <source>
        <dbReference type="ARBA" id="ARBA00023004"/>
    </source>
</evidence>
<dbReference type="SUPFAM" id="SSF102114">
    <property type="entry name" value="Radical SAM enzymes"/>
    <property type="match status" value="1"/>
</dbReference>
<dbReference type="AlphaFoldDB" id="A0A964DZV5"/>
<dbReference type="Gene3D" id="3.80.30.30">
    <property type="match status" value="1"/>
</dbReference>
<evidence type="ECO:0000313" key="6">
    <source>
        <dbReference type="EMBL" id="MCB8876497.1"/>
    </source>
</evidence>
<keyword evidence="1" id="KW-0479">Metal-binding</keyword>
<protein>
    <submittedName>
        <fullName evidence="6">PA0069 family radical SAM protein</fullName>
    </submittedName>
</protein>
<dbReference type="GO" id="GO:0003824">
    <property type="term" value="F:catalytic activity"/>
    <property type="evidence" value="ECO:0007669"/>
    <property type="project" value="InterPro"/>
</dbReference>
<dbReference type="SFLD" id="SFLDS00029">
    <property type="entry name" value="Radical_SAM"/>
    <property type="match status" value="1"/>
</dbReference>
<sequence>MPQIEKTATAAPHHRATGPARLRLTRNRAGDAASAPATPTLARSGRGATTNPGVRFETQQAVAVDDGWGSLDACFGDLPPLETTLIRDSSRTAIARNSSPDLGFDRSINPYRGCEHGCIYCFARPSHAYLGYSPGLDFETKLLFKPEIASLLAKELCRPSYEAKPITLGANTDPYQPIERRLQLTRQVLEVLRDFGHPVSIVTKSALVLRDLDILRDMAARGLAHVYLSITTLDPALARVMEPRASAPHLRLRAVAALKQAGVPVGVLSAPMIPGLNDVELEAIIAASAEAGASRAGYVMLRLPLELREMFEAWLHQHVPARAAHVLSLVRQVRGGALYDARFGQRFTGTGAYADLIAQRFQMASRRHGLNGGMAKLDVSQFHVPERFRATPASAKPEKQMSLF</sequence>
<dbReference type="InterPro" id="IPR006638">
    <property type="entry name" value="Elp3/MiaA/NifB-like_rSAM"/>
</dbReference>